<evidence type="ECO:0000256" key="1">
    <source>
        <dbReference type="SAM" id="MobiDB-lite"/>
    </source>
</evidence>
<evidence type="ECO:0000313" key="2">
    <source>
        <dbReference type="EMBL" id="EFX06244.1"/>
    </source>
</evidence>
<dbReference type="AlphaFoldDB" id="F0X6I4"/>
<feature type="compositionally biased region" description="Polar residues" evidence="1">
    <location>
        <begin position="1"/>
        <end position="23"/>
    </location>
</feature>
<name>F0X6I4_GROCL</name>
<feature type="region of interest" description="Disordered" evidence="1">
    <location>
        <begin position="1"/>
        <end position="25"/>
    </location>
</feature>
<sequence length="199" mass="22331">MSAPLSSPVVNQLGGNASETVATSRPLEDAPDLQVCRHCKETIPSTTAEKHALECRKIRKEKVQHMAKAKKAHKEEAARKAEHGARVAKDDDKSSIPNESRHIEAQRLCSRCRNIDIEAIFEDGERSQKQYYGFSSKHGYIKMNQHTTIIIFKLTVAHLERKDKNGGNTLDKHSVAFWLFNMVKDLSMAALPNGELQNV</sequence>
<accession>F0X6I4</accession>
<gene>
    <name evidence="2" type="ORF">CMQ_6565</name>
</gene>
<dbReference type="Proteomes" id="UP000007796">
    <property type="component" value="Unassembled WGS sequence"/>
</dbReference>
<dbReference type="RefSeq" id="XP_014175726.1">
    <property type="nucleotide sequence ID" value="XM_014320251.1"/>
</dbReference>
<dbReference type="STRING" id="655863.F0X6I4"/>
<organism evidence="3">
    <name type="scientific">Grosmannia clavigera (strain kw1407 / UAMH 11150)</name>
    <name type="common">Blue stain fungus</name>
    <name type="synonym">Graphiocladiella clavigera</name>
    <dbReference type="NCBI Taxonomy" id="655863"/>
    <lineage>
        <taxon>Eukaryota</taxon>
        <taxon>Fungi</taxon>
        <taxon>Dikarya</taxon>
        <taxon>Ascomycota</taxon>
        <taxon>Pezizomycotina</taxon>
        <taxon>Sordariomycetes</taxon>
        <taxon>Sordariomycetidae</taxon>
        <taxon>Ophiostomatales</taxon>
        <taxon>Ophiostomataceae</taxon>
        <taxon>Leptographium</taxon>
    </lineage>
</organism>
<proteinExistence type="predicted"/>
<reference evidence="2 3" key="1">
    <citation type="journal article" date="2011" name="Proc. Natl. Acad. Sci. U.S.A.">
        <title>Genome and transcriptome analyses of the mountain pine beetle-fungal symbiont Grosmannia clavigera, a lodgepole pine pathogen.</title>
        <authorList>
            <person name="DiGuistini S."/>
            <person name="Wang Y."/>
            <person name="Liao N.Y."/>
            <person name="Taylor G."/>
            <person name="Tanguay P."/>
            <person name="Feau N."/>
            <person name="Henrissat B."/>
            <person name="Chan S.K."/>
            <person name="Hesse-Orce U."/>
            <person name="Alamouti S.M."/>
            <person name="Tsui C.K.M."/>
            <person name="Docking R.T."/>
            <person name="Levasseur A."/>
            <person name="Haridas S."/>
            <person name="Robertson G."/>
            <person name="Birol I."/>
            <person name="Holt R.A."/>
            <person name="Marra M.A."/>
            <person name="Hamelin R.C."/>
            <person name="Hirst M."/>
            <person name="Jones S.J.M."/>
            <person name="Bohlmann J."/>
            <person name="Breuil C."/>
        </authorList>
    </citation>
    <scope>NUCLEOTIDE SEQUENCE [LARGE SCALE GENOMIC DNA]</scope>
    <source>
        <strain evidence="3">kw1407 / UAMH 11150</strain>
    </source>
</reference>
<keyword evidence="3" id="KW-1185">Reference proteome</keyword>
<protein>
    <submittedName>
        <fullName evidence="2">Uncharacterized protein</fullName>
    </submittedName>
</protein>
<feature type="region of interest" description="Disordered" evidence="1">
    <location>
        <begin position="73"/>
        <end position="97"/>
    </location>
</feature>
<dbReference type="GeneID" id="25980012"/>
<evidence type="ECO:0000313" key="3">
    <source>
        <dbReference type="Proteomes" id="UP000007796"/>
    </source>
</evidence>
<dbReference type="InParanoid" id="F0X6I4"/>
<dbReference type="OrthoDB" id="21678at2759"/>
<dbReference type="EMBL" id="GL629729">
    <property type="protein sequence ID" value="EFX06244.1"/>
    <property type="molecule type" value="Genomic_DNA"/>
</dbReference>
<dbReference type="HOGENOM" id="CLU_1372341_0_0_1"/>